<dbReference type="Gene3D" id="3.40.140.10">
    <property type="entry name" value="Cytidine Deaminase, domain 2"/>
    <property type="match status" value="1"/>
</dbReference>
<feature type="domain" description="CMP/dCMP-type deaminase" evidence="2">
    <location>
        <begin position="117"/>
        <end position="243"/>
    </location>
</feature>
<gene>
    <name evidence="3" type="ORF">PCOR1329_LOCUS25761</name>
</gene>
<proteinExistence type="predicted"/>
<dbReference type="InterPro" id="IPR002125">
    <property type="entry name" value="CMP_dCMP_dom"/>
</dbReference>
<organism evidence="3 4">
    <name type="scientific">Prorocentrum cordatum</name>
    <dbReference type="NCBI Taxonomy" id="2364126"/>
    <lineage>
        <taxon>Eukaryota</taxon>
        <taxon>Sar</taxon>
        <taxon>Alveolata</taxon>
        <taxon>Dinophyceae</taxon>
        <taxon>Prorocentrales</taxon>
        <taxon>Prorocentraceae</taxon>
        <taxon>Prorocentrum</taxon>
    </lineage>
</organism>
<feature type="region of interest" description="Disordered" evidence="1">
    <location>
        <begin position="316"/>
        <end position="336"/>
    </location>
</feature>
<evidence type="ECO:0000313" key="3">
    <source>
        <dbReference type="EMBL" id="CAK0825701.1"/>
    </source>
</evidence>
<name>A0ABN9S257_9DINO</name>
<evidence type="ECO:0000259" key="2">
    <source>
        <dbReference type="PROSITE" id="PS51747"/>
    </source>
</evidence>
<evidence type="ECO:0000256" key="1">
    <source>
        <dbReference type="SAM" id="MobiDB-lite"/>
    </source>
</evidence>
<dbReference type="PROSITE" id="PS51747">
    <property type="entry name" value="CYT_DCMP_DEAMINASES_2"/>
    <property type="match status" value="1"/>
</dbReference>
<dbReference type="SUPFAM" id="SSF52540">
    <property type="entry name" value="P-loop containing nucleoside triphosphate hydrolases"/>
    <property type="match status" value="1"/>
</dbReference>
<protein>
    <recommendedName>
        <fullName evidence="2">CMP/dCMP-type deaminase domain-containing protein</fullName>
    </recommendedName>
</protein>
<dbReference type="InterPro" id="IPR041677">
    <property type="entry name" value="DNA2/NAM7_AAA_11"/>
</dbReference>
<dbReference type="InterPro" id="IPR045055">
    <property type="entry name" value="DNA2/NAM7-like"/>
</dbReference>
<dbReference type="Pfam" id="PF13086">
    <property type="entry name" value="AAA_11"/>
    <property type="match status" value="1"/>
</dbReference>
<dbReference type="Proteomes" id="UP001189429">
    <property type="component" value="Unassembled WGS sequence"/>
</dbReference>
<dbReference type="SUPFAM" id="SSF53927">
    <property type="entry name" value="Cytidine deaminase-like"/>
    <property type="match status" value="1"/>
</dbReference>
<dbReference type="Pfam" id="PF13087">
    <property type="entry name" value="AAA_12"/>
    <property type="match status" value="1"/>
</dbReference>
<dbReference type="PANTHER" id="PTHR10887">
    <property type="entry name" value="DNA2/NAM7 HELICASE FAMILY"/>
    <property type="match status" value="1"/>
</dbReference>
<keyword evidence="4" id="KW-1185">Reference proteome</keyword>
<reference evidence="3" key="1">
    <citation type="submission" date="2023-10" db="EMBL/GenBank/DDBJ databases">
        <authorList>
            <person name="Chen Y."/>
            <person name="Shah S."/>
            <person name="Dougan E. K."/>
            <person name="Thang M."/>
            <person name="Chan C."/>
        </authorList>
    </citation>
    <scope>NUCLEOTIDE SEQUENCE [LARGE SCALE GENOMIC DNA]</scope>
</reference>
<dbReference type="CDD" id="cd01285">
    <property type="entry name" value="nucleoside_deaminase"/>
    <property type="match status" value="1"/>
</dbReference>
<dbReference type="EMBL" id="CAUYUJ010009036">
    <property type="protein sequence ID" value="CAK0825701.1"/>
    <property type="molecule type" value="Genomic_DNA"/>
</dbReference>
<comment type="caution">
    <text evidence="3">The sequence shown here is derived from an EMBL/GenBank/DDBJ whole genome shotgun (WGS) entry which is preliminary data.</text>
</comment>
<feature type="non-terminal residue" evidence="3">
    <location>
        <position position="598"/>
    </location>
</feature>
<dbReference type="Pfam" id="PF00383">
    <property type="entry name" value="dCMP_cyt_deam_1"/>
    <property type="match status" value="1"/>
</dbReference>
<accession>A0ABN9S257</accession>
<dbReference type="Gene3D" id="3.40.50.300">
    <property type="entry name" value="P-loop containing nucleotide triphosphate hydrolases"/>
    <property type="match status" value="2"/>
</dbReference>
<dbReference type="InterPro" id="IPR041679">
    <property type="entry name" value="DNA2/NAM7-like_C"/>
</dbReference>
<dbReference type="InterPro" id="IPR027417">
    <property type="entry name" value="P-loop_NTPase"/>
</dbReference>
<dbReference type="InterPro" id="IPR016193">
    <property type="entry name" value="Cytidine_deaminase-like"/>
</dbReference>
<sequence length="598" mass="63664">MPSDILPLPSVGSQLLKLLASRLKLDLELQHLKRVRAAALPAPPGSLEVLLCPSDAELPGEVAEYLQANACGPVTAVGVPRFGALTRAQLTEFSVHWPLTYRKPALEPLELGREAVEGYDRLLQRAVELGAGACGCVIVDPSGKEIAAAREEASPLRPLRHAAMAAIEAVAAGARARAEAQGPGGKRPRAEEDYLCQDCEVVTTHEPCVMCAMALVHSRVRLIVYRAQDPEFARLLRDTTLDFEDTPPAPRDFEVVVGFDPPGGGPRPAPVALAAALLLAACACGTAAAWRRQRGAHGAGAPALTGPWRRAGYSDMERQATEPPAEPIGSAGPAAGPREVEQVSKGFVDCGKFAVVGNFLVVLGDIGHCELYTSVGSGVLAVLPSRCAEQPRPGGAEAATLGTLREALSMLQFLLDAVIIRHAIAIVQRGGGFDQEVHEVAHVLKLRQQLELAEAKEAKAAVEVAQALKGPLNSLVFPFIVIDEAAQVIEPAVILPLGKGAVQAVMVGDQCQLPATVLSQEAQAQGLDVSMFDRLLSMGMEYTLLTHQYRMHPAISAFPSWRFYRGELKNAVTDGERPLPDGVPFRSNLVFLHVDAIE</sequence>
<evidence type="ECO:0000313" key="4">
    <source>
        <dbReference type="Proteomes" id="UP001189429"/>
    </source>
</evidence>
<dbReference type="PANTHER" id="PTHR10887:SF495">
    <property type="entry name" value="HELICASE SENATAXIN ISOFORM X1-RELATED"/>
    <property type="match status" value="1"/>
</dbReference>